<dbReference type="Pfam" id="PF11161">
    <property type="entry name" value="DUF2944"/>
    <property type="match status" value="1"/>
</dbReference>
<name>A0ABU1D9J6_9BURK</name>
<accession>A0ABU1D9J6</accession>
<dbReference type="InterPro" id="IPR021332">
    <property type="entry name" value="DUF2944"/>
</dbReference>
<comment type="caution">
    <text evidence="1">The sequence shown here is derived from an EMBL/GenBank/DDBJ whole genome shotgun (WGS) entry which is preliminary data.</text>
</comment>
<evidence type="ECO:0000313" key="1">
    <source>
        <dbReference type="EMBL" id="MDR4127127.1"/>
    </source>
</evidence>
<gene>
    <name evidence="1" type="ORF">Q8947_14200</name>
</gene>
<reference evidence="1 2" key="1">
    <citation type="submission" date="2023-08" db="EMBL/GenBank/DDBJ databases">
        <title>Alcaligenaceae gen. nov., a novel taxon isolated from the sludge of Yixing Pesticide Factory.</title>
        <authorList>
            <person name="Ruan L."/>
        </authorList>
    </citation>
    <scope>NUCLEOTIDE SEQUENCE [LARGE SCALE GENOMIC DNA]</scope>
    <source>
        <strain evidence="1 2">LG-2</strain>
    </source>
</reference>
<proteinExistence type="predicted"/>
<protein>
    <submittedName>
        <fullName evidence="1">DUF2946 family protein</fullName>
    </submittedName>
</protein>
<dbReference type="Proteomes" id="UP001232156">
    <property type="component" value="Unassembled WGS sequence"/>
</dbReference>
<evidence type="ECO:0000313" key="2">
    <source>
        <dbReference type="Proteomes" id="UP001232156"/>
    </source>
</evidence>
<keyword evidence="2" id="KW-1185">Reference proteome</keyword>
<dbReference type="RefSeq" id="WP_347287668.1">
    <property type="nucleotide sequence ID" value="NZ_JAUZQE010000056.1"/>
</dbReference>
<dbReference type="EMBL" id="JAUZQE010000056">
    <property type="protein sequence ID" value="MDR4127127.1"/>
    <property type="molecule type" value="Genomic_DNA"/>
</dbReference>
<sequence length="221" mass="24041">MDPSVLAAMARWPNVPAVYGWLSLTESGQWRLHPAGDAVQQPEAAGEPITSAQILAFIDRNYEVDSAGQWFFQNGPQRVYVRLDAAPYILHTVTDTQTGRLGLRTHTGLDVSEVKALYLDSEGRLYVATERGGALIAGRDLPVVIDALQPAQNPSSVRGETRHAPETMDDAIASCLDSGRTVWVRAPGMRGFAEHGVPLAPVADTQLESLLEFRRLPRGDA</sequence>
<organism evidence="1 2">
    <name type="scientific">Yanghanlia caeni</name>
    <dbReference type="NCBI Taxonomy" id="3064283"/>
    <lineage>
        <taxon>Bacteria</taxon>
        <taxon>Pseudomonadati</taxon>
        <taxon>Pseudomonadota</taxon>
        <taxon>Betaproteobacteria</taxon>
        <taxon>Burkholderiales</taxon>
        <taxon>Alcaligenaceae</taxon>
        <taxon>Yanghanlia</taxon>
    </lineage>
</organism>